<dbReference type="AlphaFoldDB" id="A0A5B0MCL2"/>
<evidence type="ECO:0000313" key="2">
    <source>
        <dbReference type="EMBL" id="KAA1073976.1"/>
    </source>
</evidence>
<comment type="caution">
    <text evidence="2">The sequence shown here is derived from an EMBL/GenBank/DDBJ whole genome shotgun (WGS) entry which is preliminary data.</text>
</comment>
<proteinExistence type="predicted"/>
<protein>
    <submittedName>
        <fullName evidence="2">Uncharacterized protein</fullName>
    </submittedName>
</protein>
<accession>A0A5B0MCL2</accession>
<sequence>MRCYILALATILLSSGNFFVQSLILICPPGSSPKTCPGPPPGPEKKCLCCLDHHEGYVGGRICD</sequence>
<keyword evidence="4" id="KW-1185">Reference proteome</keyword>
<evidence type="ECO:0000256" key="1">
    <source>
        <dbReference type="SAM" id="SignalP"/>
    </source>
</evidence>
<gene>
    <name evidence="3" type="ORF">PGT21_008351</name>
    <name evidence="2" type="ORF">PGTUg99_027987</name>
</gene>
<dbReference type="Proteomes" id="UP000325313">
    <property type="component" value="Unassembled WGS sequence"/>
</dbReference>
<reference evidence="4 5" key="1">
    <citation type="submission" date="2019-05" db="EMBL/GenBank/DDBJ databases">
        <title>Emergence of the Ug99 lineage of the wheat stem rust pathogen through somatic hybridization.</title>
        <authorList>
            <person name="Li F."/>
            <person name="Upadhyaya N.M."/>
            <person name="Sperschneider J."/>
            <person name="Matny O."/>
            <person name="Nguyen-Phuc H."/>
            <person name="Mago R."/>
            <person name="Raley C."/>
            <person name="Miller M.E."/>
            <person name="Silverstein K.A.T."/>
            <person name="Henningsen E."/>
            <person name="Hirsch C.D."/>
            <person name="Visser B."/>
            <person name="Pretorius Z.A."/>
            <person name="Steffenson B.J."/>
            <person name="Schwessinger B."/>
            <person name="Dodds P.N."/>
            <person name="Figueroa M."/>
        </authorList>
    </citation>
    <scope>NUCLEOTIDE SEQUENCE [LARGE SCALE GENOMIC DNA]</scope>
    <source>
        <strain evidence="3">21-0</strain>
        <strain evidence="2 5">Ug99</strain>
    </source>
</reference>
<feature type="signal peptide" evidence="1">
    <location>
        <begin position="1"/>
        <end position="22"/>
    </location>
</feature>
<evidence type="ECO:0000313" key="4">
    <source>
        <dbReference type="Proteomes" id="UP000324748"/>
    </source>
</evidence>
<organism evidence="2 5">
    <name type="scientific">Puccinia graminis f. sp. tritici</name>
    <dbReference type="NCBI Taxonomy" id="56615"/>
    <lineage>
        <taxon>Eukaryota</taxon>
        <taxon>Fungi</taxon>
        <taxon>Dikarya</taxon>
        <taxon>Basidiomycota</taxon>
        <taxon>Pucciniomycotina</taxon>
        <taxon>Pucciniomycetes</taxon>
        <taxon>Pucciniales</taxon>
        <taxon>Pucciniaceae</taxon>
        <taxon>Puccinia</taxon>
    </lineage>
</organism>
<dbReference type="EMBL" id="VDEP01000474">
    <property type="protein sequence ID" value="KAA1073976.1"/>
    <property type="molecule type" value="Genomic_DNA"/>
</dbReference>
<dbReference type="EMBL" id="VSWC01000003">
    <property type="protein sequence ID" value="KAA1116297.1"/>
    <property type="molecule type" value="Genomic_DNA"/>
</dbReference>
<dbReference type="Proteomes" id="UP000324748">
    <property type="component" value="Unassembled WGS sequence"/>
</dbReference>
<keyword evidence="1" id="KW-0732">Signal</keyword>
<evidence type="ECO:0000313" key="3">
    <source>
        <dbReference type="EMBL" id="KAA1116297.1"/>
    </source>
</evidence>
<evidence type="ECO:0000313" key="5">
    <source>
        <dbReference type="Proteomes" id="UP000325313"/>
    </source>
</evidence>
<feature type="chain" id="PRO_5036137208" evidence="1">
    <location>
        <begin position="23"/>
        <end position="64"/>
    </location>
</feature>
<name>A0A5B0MCL2_PUCGR</name>